<dbReference type="EMBL" id="QTSX02002224">
    <property type="protein sequence ID" value="KAJ9077047.1"/>
    <property type="molecule type" value="Genomic_DNA"/>
</dbReference>
<accession>A0ACC2TR21</accession>
<proteinExistence type="predicted"/>
<gene>
    <name evidence="1" type="ORF">DSO57_1020310</name>
</gene>
<reference evidence="1" key="1">
    <citation type="submission" date="2022-04" db="EMBL/GenBank/DDBJ databases">
        <title>Genome of the entomopathogenic fungus Entomophthora muscae.</title>
        <authorList>
            <person name="Elya C."/>
            <person name="Lovett B.R."/>
            <person name="Lee E."/>
            <person name="Macias A.M."/>
            <person name="Hajek A.E."/>
            <person name="De Bivort B.L."/>
            <person name="Kasson M.T."/>
            <person name="De Fine Licht H.H."/>
            <person name="Stajich J.E."/>
        </authorList>
    </citation>
    <scope>NUCLEOTIDE SEQUENCE</scope>
    <source>
        <strain evidence="1">Berkeley</strain>
    </source>
</reference>
<evidence type="ECO:0000313" key="1">
    <source>
        <dbReference type="EMBL" id="KAJ9077047.1"/>
    </source>
</evidence>
<dbReference type="Proteomes" id="UP001165960">
    <property type="component" value="Unassembled WGS sequence"/>
</dbReference>
<evidence type="ECO:0000313" key="2">
    <source>
        <dbReference type="Proteomes" id="UP001165960"/>
    </source>
</evidence>
<organism evidence="1 2">
    <name type="scientific">Entomophthora muscae</name>
    <dbReference type="NCBI Taxonomy" id="34485"/>
    <lineage>
        <taxon>Eukaryota</taxon>
        <taxon>Fungi</taxon>
        <taxon>Fungi incertae sedis</taxon>
        <taxon>Zoopagomycota</taxon>
        <taxon>Entomophthoromycotina</taxon>
        <taxon>Entomophthoromycetes</taxon>
        <taxon>Entomophthorales</taxon>
        <taxon>Entomophthoraceae</taxon>
        <taxon>Entomophthora</taxon>
    </lineage>
</organism>
<name>A0ACC2TR21_9FUNG</name>
<comment type="caution">
    <text evidence="1">The sequence shown here is derived from an EMBL/GenBank/DDBJ whole genome shotgun (WGS) entry which is preliminary data.</text>
</comment>
<sequence>MLTMAQFAYKRKNTPPLDLNPDPESLQAAGPKDQGAACLYFPGVKLPQAEVKNDGTDDEASQTKGIIAPNNGTIKAPNGGNKIPTISFMSLKATPAANQESPPGEGTGLRPNPMTTTLEKDNQVASLRFLTNERTPAQVPFCCL</sequence>
<keyword evidence="2" id="KW-1185">Reference proteome</keyword>
<protein>
    <submittedName>
        <fullName evidence="1">Uncharacterized protein</fullName>
    </submittedName>
</protein>